<feature type="domain" description="M23ase beta-sheet core" evidence="2">
    <location>
        <begin position="133"/>
        <end position="231"/>
    </location>
</feature>
<dbReference type="RefSeq" id="WP_265617822.1">
    <property type="nucleotide sequence ID" value="NZ_JAPFRD010000011.1"/>
</dbReference>
<dbReference type="PANTHER" id="PTHR21666">
    <property type="entry name" value="PEPTIDASE-RELATED"/>
    <property type="match status" value="1"/>
</dbReference>
<dbReference type="CDD" id="cd12797">
    <property type="entry name" value="M23_peptidase"/>
    <property type="match status" value="1"/>
</dbReference>
<reference evidence="3" key="1">
    <citation type="submission" date="2022-11" db="EMBL/GenBank/DDBJ databases">
        <title>Alteromonas sp. nov., isolated from sea water of the Qingdao.</title>
        <authorList>
            <person name="Wang Q."/>
        </authorList>
    </citation>
    <scope>NUCLEOTIDE SEQUENCE</scope>
    <source>
        <strain evidence="3">ASW11-7</strain>
    </source>
</reference>
<evidence type="ECO:0000256" key="1">
    <source>
        <dbReference type="SAM" id="SignalP"/>
    </source>
</evidence>
<accession>A0ABT3P8I2</accession>
<dbReference type="EMBL" id="JAPFRD010000011">
    <property type="protein sequence ID" value="MCW8109077.1"/>
    <property type="molecule type" value="Genomic_DNA"/>
</dbReference>
<gene>
    <name evidence="3" type="ORF">OPS25_11275</name>
</gene>
<evidence type="ECO:0000259" key="2">
    <source>
        <dbReference type="Pfam" id="PF01551"/>
    </source>
</evidence>
<comment type="caution">
    <text evidence="3">The sequence shown here is derived from an EMBL/GenBank/DDBJ whole genome shotgun (WGS) entry which is preliminary data.</text>
</comment>
<dbReference type="InterPro" id="IPR016047">
    <property type="entry name" value="M23ase_b-sheet_dom"/>
</dbReference>
<feature type="chain" id="PRO_5045878870" evidence="1">
    <location>
        <begin position="18"/>
        <end position="251"/>
    </location>
</feature>
<evidence type="ECO:0000313" key="3">
    <source>
        <dbReference type="EMBL" id="MCW8109077.1"/>
    </source>
</evidence>
<evidence type="ECO:0000313" key="4">
    <source>
        <dbReference type="Proteomes" id="UP001142810"/>
    </source>
</evidence>
<dbReference type="SUPFAM" id="SSF51261">
    <property type="entry name" value="Duplicated hybrid motif"/>
    <property type="match status" value="1"/>
</dbReference>
<protein>
    <submittedName>
        <fullName evidence="3">M23 family metallopeptidase</fullName>
    </submittedName>
</protein>
<dbReference type="Gene3D" id="2.70.70.10">
    <property type="entry name" value="Glucose Permease (Domain IIA)"/>
    <property type="match status" value="1"/>
</dbReference>
<dbReference type="Pfam" id="PF01551">
    <property type="entry name" value="Peptidase_M23"/>
    <property type="match status" value="1"/>
</dbReference>
<dbReference type="InterPro" id="IPR011055">
    <property type="entry name" value="Dup_hybrid_motif"/>
</dbReference>
<proteinExistence type="predicted"/>
<organism evidence="3 4">
    <name type="scientific">Alteromonas aquimaris</name>
    <dbReference type="NCBI Taxonomy" id="2998417"/>
    <lineage>
        <taxon>Bacteria</taxon>
        <taxon>Pseudomonadati</taxon>
        <taxon>Pseudomonadota</taxon>
        <taxon>Gammaproteobacteria</taxon>
        <taxon>Alteromonadales</taxon>
        <taxon>Alteromonadaceae</taxon>
        <taxon>Alteromonas/Salinimonas group</taxon>
        <taxon>Alteromonas</taxon>
    </lineage>
</organism>
<name>A0ABT3P8I2_9ALTE</name>
<dbReference type="Proteomes" id="UP001142810">
    <property type="component" value="Unassembled WGS sequence"/>
</dbReference>
<keyword evidence="4" id="KW-1185">Reference proteome</keyword>
<keyword evidence="1" id="KW-0732">Signal</keyword>
<sequence length="251" mass="27791">MRSFSLCFFLLISTAQANPSCFDNWFCVSTAKENNHGAATIQLQDHLPVVVTVSSPAMDPSEVTLSLSDTRPRALGRVTSLERYWSTMEVSWTAGTLNPQHNDNFAYRYPVQNGRHKIVQGFNGQYSHQGASKYAIDFAVPVGTQVVAARGGKVIDLEASFDRGGPARKYARYANYVVILHDDGTTGEYYHLQKNGVLVNRGERVKQGQPIAKSGNTGFSSLPHLHFGVYKALPHGNFQSIKFNFEEMPSN</sequence>
<feature type="signal peptide" evidence="1">
    <location>
        <begin position="1"/>
        <end position="17"/>
    </location>
</feature>
<dbReference type="PANTHER" id="PTHR21666:SF294">
    <property type="entry name" value="PEPTIDASE M23"/>
    <property type="match status" value="1"/>
</dbReference>
<dbReference type="InterPro" id="IPR050570">
    <property type="entry name" value="Cell_wall_metabolism_enzyme"/>
</dbReference>